<evidence type="ECO:0008006" key="6">
    <source>
        <dbReference type="Google" id="ProtNLM"/>
    </source>
</evidence>
<comment type="caution">
    <text evidence="4">The sequence shown here is derived from an EMBL/GenBank/DDBJ whole genome shotgun (WGS) entry which is preliminary data.</text>
</comment>
<evidence type="ECO:0000313" key="5">
    <source>
        <dbReference type="Proteomes" id="UP001454036"/>
    </source>
</evidence>
<dbReference type="GO" id="GO:0005886">
    <property type="term" value="C:plasma membrane"/>
    <property type="evidence" value="ECO:0007669"/>
    <property type="project" value="TreeGrafter"/>
</dbReference>
<keyword evidence="2 3" id="KW-0472">Membrane</keyword>
<dbReference type="PANTHER" id="PTHR31415:SF9">
    <property type="entry name" value="OS05G0367900 PROTEIN"/>
    <property type="match status" value="1"/>
</dbReference>
<feature type="transmembrane region" description="Helical" evidence="3">
    <location>
        <begin position="21"/>
        <end position="44"/>
    </location>
</feature>
<dbReference type="AlphaFoldDB" id="A0AAV3P1M6"/>
<dbReference type="GO" id="GO:0098542">
    <property type="term" value="P:defense response to other organism"/>
    <property type="evidence" value="ECO:0007669"/>
    <property type="project" value="InterPro"/>
</dbReference>
<name>A0AAV3P1M6_LITER</name>
<reference evidence="4 5" key="1">
    <citation type="submission" date="2024-01" db="EMBL/GenBank/DDBJ databases">
        <title>The complete chloroplast genome sequence of Lithospermum erythrorhizon: insights into the phylogenetic relationship among Boraginaceae species and the maternal lineages of purple gromwells.</title>
        <authorList>
            <person name="Okada T."/>
            <person name="Watanabe K."/>
        </authorList>
    </citation>
    <scope>NUCLEOTIDE SEQUENCE [LARGE SCALE GENOMIC DNA]</scope>
</reference>
<evidence type="ECO:0000256" key="2">
    <source>
        <dbReference type="ARBA" id="ARBA00023136"/>
    </source>
</evidence>
<dbReference type="InterPro" id="IPR044839">
    <property type="entry name" value="NDR1-like"/>
</dbReference>
<organism evidence="4 5">
    <name type="scientific">Lithospermum erythrorhizon</name>
    <name type="common">Purple gromwell</name>
    <name type="synonym">Lithospermum officinale var. erythrorhizon</name>
    <dbReference type="NCBI Taxonomy" id="34254"/>
    <lineage>
        <taxon>Eukaryota</taxon>
        <taxon>Viridiplantae</taxon>
        <taxon>Streptophyta</taxon>
        <taxon>Embryophyta</taxon>
        <taxon>Tracheophyta</taxon>
        <taxon>Spermatophyta</taxon>
        <taxon>Magnoliopsida</taxon>
        <taxon>eudicotyledons</taxon>
        <taxon>Gunneridae</taxon>
        <taxon>Pentapetalae</taxon>
        <taxon>asterids</taxon>
        <taxon>lamiids</taxon>
        <taxon>Boraginales</taxon>
        <taxon>Boraginaceae</taxon>
        <taxon>Boraginoideae</taxon>
        <taxon>Lithospermeae</taxon>
        <taxon>Lithospermum</taxon>
    </lineage>
</organism>
<dbReference type="EMBL" id="BAABME010000757">
    <property type="protein sequence ID" value="GAA0145261.1"/>
    <property type="molecule type" value="Genomic_DNA"/>
</dbReference>
<sequence>MADEPKQKDYDSDGDRDNRKTLVKAIFIILVLVCIVGVILWLVYKPHKPKFYVISASINNFNFNTNLNNLSFTMQFTLHTRNPNKRVTLLYDHLSVFLVYKNQVITPPLILPPLRQETKSTVGFSPVLGGGSVAASPEVVEGLRMDENFGVVGLRLVIMGRVRYKYKAGGIKSGHHGLYVRCDVLVGIKKGYTGQVPLLGSPVCKVDV</sequence>
<dbReference type="PANTHER" id="PTHR31415">
    <property type="entry name" value="OS05G0367900 PROTEIN"/>
    <property type="match status" value="1"/>
</dbReference>
<comment type="subcellular location">
    <subcellularLocation>
        <location evidence="1">Membrane</location>
    </subcellularLocation>
</comment>
<keyword evidence="3" id="KW-0812">Transmembrane</keyword>
<proteinExistence type="predicted"/>
<evidence type="ECO:0000256" key="3">
    <source>
        <dbReference type="SAM" id="Phobius"/>
    </source>
</evidence>
<accession>A0AAV3P1M6</accession>
<evidence type="ECO:0000256" key="1">
    <source>
        <dbReference type="ARBA" id="ARBA00004370"/>
    </source>
</evidence>
<evidence type="ECO:0000313" key="4">
    <source>
        <dbReference type="EMBL" id="GAA0145261.1"/>
    </source>
</evidence>
<gene>
    <name evidence="4" type="ORF">LIER_05498</name>
</gene>
<dbReference type="GO" id="GO:0009506">
    <property type="term" value="C:plasmodesma"/>
    <property type="evidence" value="ECO:0007669"/>
    <property type="project" value="TreeGrafter"/>
</dbReference>
<keyword evidence="3" id="KW-1133">Transmembrane helix</keyword>
<dbReference type="Proteomes" id="UP001454036">
    <property type="component" value="Unassembled WGS sequence"/>
</dbReference>
<protein>
    <recommendedName>
        <fullName evidence="6">Late embryogenesis abundant protein LEA-2 subgroup domain-containing protein</fullName>
    </recommendedName>
</protein>
<keyword evidence="5" id="KW-1185">Reference proteome</keyword>